<dbReference type="KEGG" id="sku:Sulku_0810"/>
<dbReference type="AlphaFoldDB" id="E4U1V8"/>
<dbReference type="InterPro" id="IPR036165">
    <property type="entry name" value="YefM-like_sf"/>
</dbReference>
<dbReference type="RefSeq" id="WP_013459673.1">
    <property type="nucleotide sequence ID" value="NC_014762.1"/>
</dbReference>
<reference evidence="2 3" key="1">
    <citation type="journal article" date="2012" name="Stand. Genomic Sci.">
        <title>Complete genome sequence of the sulfur compounds oxidizing chemolithoautotroph Sulfuricurvum kujiense type strain (YK-1(T)).</title>
        <authorList>
            <person name="Han C."/>
            <person name="Kotsyurbenko O."/>
            <person name="Chertkov O."/>
            <person name="Held B."/>
            <person name="Lapidus A."/>
            <person name="Nolan M."/>
            <person name="Lucas S."/>
            <person name="Hammon N."/>
            <person name="Deshpande S."/>
            <person name="Cheng J.F."/>
            <person name="Tapia R."/>
            <person name="Goodwin L.A."/>
            <person name="Pitluck S."/>
            <person name="Liolios K."/>
            <person name="Pagani I."/>
            <person name="Ivanova N."/>
            <person name="Mavromatis K."/>
            <person name="Mikhailova N."/>
            <person name="Pati A."/>
            <person name="Chen A."/>
            <person name="Palaniappan K."/>
            <person name="Land M."/>
            <person name="Hauser L."/>
            <person name="Chang Y.J."/>
            <person name="Jeffries C.D."/>
            <person name="Brambilla E.M."/>
            <person name="Rohde M."/>
            <person name="Spring S."/>
            <person name="Sikorski J."/>
            <person name="Goker M."/>
            <person name="Woyke T."/>
            <person name="Bristow J."/>
            <person name="Eisen J.A."/>
            <person name="Markowitz V."/>
            <person name="Hugenholtz P."/>
            <person name="Kyrpides N.C."/>
            <person name="Klenk H.P."/>
            <person name="Detter J.C."/>
        </authorList>
    </citation>
    <scope>NUCLEOTIDE SEQUENCE [LARGE SCALE GENOMIC DNA]</scope>
    <source>
        <strain evidence="3">ATCC BAA-921 / DSM 16994 / JCM 11577 / YK-1</strain>
    </source>
</reference>
<dbReference type="OrthoDB" id="9811091at2"/>
<protein>
    <recommendedName>
        <fullName evidence="4">Antitoxin</fullName>
    </recommendedName>
</protein>
<evidence type="ECO:0000313" key="3">
    <source>
        <dbReference type="Proteomes" id="UP000008721"/>
    </source>
</evidence>
<dbReference type="HOGENOM" id="CLU_2290243_0_0_7"/>
<keyword evidence="3" id="KW-1185">Reference proteome</keyword>
<dbReference type="SUPFAM" id="SSF143120">
    <property type="entry name" value="YefM-like"/>
    <property type="match status" value="1"/>
</dbReference>
<dbReference type="STRING" id="709032.Sulku_0810"/>
<dbReference type="Gene3D" id="3.40.1620.10">
    <property type="entry name" value="YefM-like domain"/>
    <property type="match status" value="1"/>
</dbReference>
<dbReference type="eggNOG" id="COG2161">
    <property type="taxonomic scope" value="Bacteria"/>
</dbReference>
<dbReference type="Proteomes" id="UP000008721">
    <property type="component" value="Chromosome"/>
</dbReference>
<proteinExistence type="inferred from homology"/>
<dbReference type="EMBL" id="CP002355">
    <property type="protein sequence ID" value="ADR33476.1"/>
    <property type="molecule type" value="Genomic_DNA"/>
</dbReference>
<name>E4U1V8_SULKY</name>
<evidence type="ECO:0000313" key="2">
    <source>
        <dbReference type="EMBL" id="ADR33476.1"/>
    </source>
</evidence>
<sequence length="101" mass="11756">MVAYKSNEMMSSTDVAKNFGAVLSKLANHEVDKICVLRNNKPEAVVLSALEYEQLRDYRHWNTMSEKEYLQKSHESIDSSRNYSIEEVDAYLERIIDSYES</sequence>
<evidence type="ECO:0008006" key="4">
    <source>
        <dbReference type="Google" id="ProtNLM"/>
    </source>
</evidence>
<evidence type="ECO:0000256" key="1">
    <source>
        <dbReference type="ARBA" id="ARBA00009981"/>
    </source>
</evidence>
<accession>E4U1V8</accession>
<organism evidence="2 3">
    <name type="scientific">Sulfuricurvum kujiense (strain ATCC BAA-921 / DSM 16994 / JCM 11577 / YK-1)</name>
    <dbReference type="NCBI Taxonomy" id="709032"/>
    <lineage>
        <taxon>Bacteria</taxon>
        <taxon>Pseudomonadati</taxon>
        <taxon>Campylobacterota</taxon>
        <taxon>Epsilonproteobacteria</taxon>
        <taxon>Campylobacterales</taxon>
        <taxon>Sulfurimonadaceae</taxon>
        <taxon>Sulfuricurvum</taxon>
    </lineage>
</organism>
<gene>
    <name evidence="2" type="ordered locus">Sulku_0810</name>
</gene>
<comment type="similarity">
    <text evidence="1">Belongs to the phD/YefM antitoxin family.</text>
</comment>